<reference evidence="1 2" key="1">
    <citation type="submission" date="2019-04" db="EMBL/GenBank/DDBJ databases">
        <title>Microbes associate with the intestines of laboratory mice.</title>
        <authorList>
            <person name="Navarre W."/>
            <person name="Wong E."/>
            <person name="Huang K."/>
            <person name="Tropini C."/>
            <person name="Ng K."/>
            <person name="Yu B."/>
        </authorList>
    </citation>
    <scope>NUCLEOTIDE SEQUENCE [LARGE SCALE GENOMIC DNA]</scope>
    <source>
        <strain evidence="1 2">NM61_E11</strain>
    </source>
</reference>
<gene>
    <name evidence="1" type="ORF">E5351_00330</name>
</gene>
<organism evidence="1 2">
    <name type="scientific">Lactobacillus intestinalis</name>
    <dbReference type="NCBI Taxonomy" id="151781"/>
    <lineage>
        <taxon>Bacteria</taxon>
        <taxon>Bacillati</taxon>
        <taxon>Bacillota</taxon>
        <taxon>Bacilli</taxon>
        <taxon>Lactobacillales</taxon>
        <taxon>Lactobacillaceae</taxon>
        <taxon>Lactobacillus</taxon>
    </lineage>
</organism>
<dbReference type="Proteomes" id="UP000309117">
    <property type="component" value="Unassembled WGS sequence"/>
</dbReference>
<name>A0A4S2BRZ4_9LACO</name>
<accession>A0A4S2BRZ4</accession>
<protein>
    <submittedName>
        <fullName evidence="1">Uncharacterized protein</fullName>
    </submittedName>
</protein>
<sequence>MVESKKTKTTANKTAVKEPTFTKLGLKMSNTFNTTDKDIINIVLEDNKEYTLAQVKQAIKKFKEGI</sequence>
<evidence type="ECO:0000313" key="1">
    <source>
        <dbReference type="EMBL" id="TGY17591.1"/>
    </source>
</evidence>
<evidence type="ECO:0000313" key="2">
    <source>
        <dbReference type="Proteomes" id="UP000309117"/>
    </source>
</evidence>
<proteinExistence type="predicted"/>
<dbReference type="AlphaFoldDB" id="A0A4S2BRZ4"/>
<dbReference type="EMBL" id="SRYV01000001">
    <property type="protein sequence ID" value="TGY17591.1"/>
    <property type="molecule type" value="Genomic_DNA"/>
</dbReference>
<comment type="caution">
    <text evidence="1">The sequence shown here is derived from an EMBL/GenBank/DDBJ whole genome shotgun (WGS) entry which is preliminary data.</text>
</comment>
<dbReference type="RefSeq" id="WP_004042449.1">
    <property type="nucleotide sequence ID" value="NZ_AQFR02000003.1"/>
</dbReference>